<organism evidence="2 3">
    <name type="scientific">Haloplanus ruber</name>
    <dbReference type="NCBI Taxonomy" id="869892"/>
    <lineage>
        <taxon>Archaea</taxon>
        <taxon>Methanobacteriati</taxon>
        <taxon>Methanobacteriota</taxon>
        <taxon>Stenosarchaea group</taxon>
        <taxon>Halobacteria</taxon>
        <taxon>Halobacteriales</taxon>
        <taxon>Haloferacaceae</taxon>
        <taxon>Haloplanus</taxon>
    </lineage>
</organism>
<protein>
    <submittedName>
        <fullName evidence="2">HalOD1 output domain-containing protein</fullName>
    </submittedName>
</protein>
<evidence type="ECO:0000313" key="2">
    <source>
        <dbReference type="EMBL" id="MFD1632351.1"/>
    </source>
</evidence>
<dbReference type="AlphaFoldDB" id="A0ABD6CU35"/>
<dbReference type="Proteomes" id="UP001597075">
    <property type="component" value="Unassembled WGS sequence"/>
</dbReference>
<name>A0ABD6CU35_9EURY</name>
<sequence>MDPQSRNAADQHVLAAYERSEDRTLELEIARAFERLGVDVMDRDTPFHEFVNVDALRSLHRESQATPIQTAFVLYGYRVTVTADRVRIDDPADTE</sequence>
<feature type="domain" description="Halobacterial output" evidence="1">
    <location>
        <begin position="36"/>
        <end position="88"/>
    </location>
</feature>
<comment type="caution">
    <text evidence="2">The sequence shown here is derived from an EMBL/GenBank/DDBJ whole genome shotgun (WGS) entry which is preliminary data.</text>
</comment>
<reference evidence="2 3" key="1">
    <citation type="journal article" date="2019" name="Int. J. Syst. Evol. Microbiol.">
        <title>The Global Catalogue of Microorganisms (GCM) 10K type strain sequencing project: providing services to taxonomists for standard genome sequencing and annotation.</title>
        <authorList>
            <consortium name="The Broad Institute Genomics Platform"/>
            <consortium name="The Broad Institute Genome Sequencing Center for Infectious Disease"/>
            <person name="Wu L."/>
            <person name="Ma J."/>
        </authorList>
    </citation>
    <scope>NUCLEOTIDE SEQUENCE [LARGE SCALE GENOMIC DNA]</scope>
    <source>
        <strain evidence="2 3">CGMCC 1.10594</strain>
    </source>
</reference>
<dbReference type="RefSeq" id="WP_256406351.1">
    <property type="nucleotide sequence ID" value="NZ_CP187151.1"/>
</dbReference>
<accession>A0ABD6CU35</accession>
<dbReference type="Pfam" id="PF18545">
    <property type="entry name" value="HalOD1"/>
    <property type="match status" value="1"/>
</dbReference>
<keyword evidence="3" id="KW-1185">Reference proteome</keyword>
<proteinExistence type="predicted"/>
<dbReference type="EMBL" id="JBHUDL010000004">
    <property type="protein sequence ID" value="MFD1632351.1"/>
    <property type="molecule type" value="Genomic_DNA"/>
</dbReference>
<gene>
    <name evidence="2" type="ORF">ACFSBJ_01120</name>
</gene>
<evidence type="ECO:0000313" key="3">
    <source>
        <dbReference type="Proteomes" id="UP001597075"/>
    </source>
</evidence>
<evidence type="ECO:0000259" key="1">
    <source>
        <dbReference type="Pfam" id="PF18545"/>
    </source>
</evidence>
<dbReference type="InterPro" id="IPR040624">
    <property type="entry name" value="HalOD1"/>
</dbReference>